<evidence type="ECO:0000313" key="3">
    <source>
        <dbReference type="Proteomes" id="UP000504844"/>
    </source>
</evidence>
<dbReference type="KEGG" id="dee:HQN60_10440"/>
<dbReference type="InterPro" id="IPR012902">
    <property type="entry name" value="N_methyl_site"/>
</dbReference>
<sequence>MPVNSLSSPRSQAGFSLIEVLIGIVVLSVGLLGLAALQLATLKHNQSSTERNMAVIQTNSVLSAMRADRENAINGQFNLAIDSAVSSGSSFASGVLNRWRTSISNQLGEGASGAVNCKAALCTVTIRWDDSRAAQGEREQTIVTEVFL</sequence>
<keyword evidence="1" id="KW-0472">Membrane</keyword>
<dbReference type="EMBL" id="CP054143">
    <property type="protein sequence ID" value="QKJ67080.1"/>
    <property type="molecule type" value="Genomic_DNA"/>
</dbReference>
<dbReference type="InterPro" id="IPR013362">
    <property type="entry name" value="Pilus_4_PilV"/>
</dbReference>
<protein>
    <submittedName>
        <fullName evidence="2">Type IV pilus modification protein PilV</fullName>
    </submittedName>
</protein>
<gene>
    <name evidence="2" type="primary">pilV</name>
    <name evidence="2" type="ORF">HQN60_10440</name>
</gene>
<evidence type="ECO:0000313" key="2">
    <source>
        <dbReference type="EMBL" id="QKJ67080.1"/>
    </source>
</evidence>
<keyword evidence="3" id="KW-1185">Reference proteome</keyword>
<keyword evidence="1" id="KW-1133">Transmembrane helix</keyword>
<dbReference type="RefSeq" id="WP_173533583.1">
    <property type="nucleotide sequence ID" value="NZ_CP054143.1"/>
</dbReference>
<feature type="transmembrane region" description="Helical" evidence="1">
    <location>
        <begin position="20"/>
        <end position="42"/>
    </location>
</feature>
<reference evidence="2 3" key="1">
    <citation type="submission" date="2020-05" db="EMBL/GenBank/DDBJ databases">
        <title>Complete genome sequence of Deefgea sp. D17.</title>
        <authorList>
            <person name="Bae J.-W."/>
            <person name="Han J.E."/>
        </authorList>
    </citation>
    <scope>NUCLEOTIDE SEQUENCE [LARGE SCALE GENOMIC DNA]</scope>
    <source>
        <strain evidence="2 3">D17</strain>
    </source>
</reference>
<keyword evidence="1" id="KW-0812">Transmembrane</keyword>
<name>A0A6M8SUS3_9NEIS</name>
<dbReference type="NCBIfam" id="TIGR02532">
    <property type="entry name" value="IV_pilin_GFxxxE"/>
    <property type="match status" value="1"/>
</dbReference>
<dbReference type="Pfam" id="PF07963">
    <property type="entry name" value="N_methyl"/>
    <property type="match status" value="1"/>
</dbReference>
<dbReference type="Proteomes" id="UP000504844">
    <property type="component" value="Chromosome"/>
</dbReference>
<proteinExistence type="predicted"/>
<accession>A0A6M8SUS3</accession>
<dbReference type="AlphaFoldDB" id="A0A6M8SUS3"/>
<organism evidence="2 3">
    <name type="scientific">Deefgea piscis</name>
    <dbReference type="NCBI Taxonomy" id="2739061"/>
    <lineage>
        <taxon>Bacteria</taxon>
        <taxon>Pseudomonadati</taxon>
        <taxon>Pseudomonadota</taxon>
        <taxon>Betaproteobacteria</taxon>
        <taxon>Neisseriales</taxon>
        <taxon>Chitinibacteraceae</taxon>
        <taxon>Deefgea</taxon>
    </lineage>
</organism>
<evidence type="ECO:0000256" key="1">
    <source>
        <dbReference type="SAM" id="Phobius"/>
    </source>
</evidence>
<dbReference type="NCBIfam" id="TIGR02523">
    <property type="entry name" value="type_IV_pilV"/>
    <property type="match status" value="1"/>
</dbReference>
<dbReference type="PROSITE" id="PS00409">
    <property type="entry name" value="PROKAR_NTER_METHYL"/>
    <property type="match status" value="1"/>
</dbReference>